<feature type="domain" description="Gp5/Type VI secretion system Vgr protein OB-fold" evidence="2">
    <location>
        <begin position="416"/>
        <end position="471"/>
    </location>
</feature>
<evidence type="ECO:0000313" key="4">
    <source>
        <dbReference type="Proteomes" id="UP000281391"/>
    </source>
</evidence>
<dbReference type="Gene3D" id="4.10.220.110">
    <property type="match status" value="1"/>
</dbReference>
<feature type="region of interest" description="Disordered" evidence="1">
    <location>
        <begin position="1"/>
        <end position="46"/>
    </location>
</feature>
<dbReference type="Pfam" id="PF05954">
    <property type="entry name" value="Phage_GPD"/>
    <property type="match status" value="1"/>
</dbReference>
<proteinExistence type="predicted"/>
<dbReference type="Gene3D" id="2.40.50.230">
    <property type="entry name" value="Gp5 N-terminal domain"/>
    <property type="match status" value="1"/>
</dbReference>
<sequence>MSTESFTNRIAGALASSSLHDPEVNAKSPGAGRTEDAEGPTSPNLVTVRVGGQRVDTKEAFVEQIQMRHAVNEIPSATVVLNIPVDAPGDHTRFEQVMHLCRVGESVTVKMARLTVFDGVVGALKVTQTTKDKRQITVRLKSRLQRLKATHHNRLWKARQDTALVSELLKEHEVSVNSIALPAHESKQRCQWNSTDWHFLRAVLGLHGAWLWPHTDGRVTVKPPQLGGRSHSVSAKPEPHGVTLLDAEWEYSGLNQPQKMTTQSWDLSKQAVVKMTAKPQTLGQGGAGTVHGESPRGSRWHLVDGTVGGGATTVSRRRLVRRQQAQAVKLRLTLEGCLDWQVGDTVTLSHFGHPLDGKAIVTQVEFNCDLNARQGRTIIGVGLDEAAASAPPLVTPSGLMVAKVAPYRTDPRGKSWNRLPVKVPVLGEEIIWARMGHVYASDHSGVTFYPEAGDEVVLGFVGDMPVIMASLHNPQRKAAIEPDEKNAKKGMVLRHQGQRMELSFHRGTGEAVLALGEDKTPEQQLVVDKAKGVAISSLKGDLRADVKAGGAAVTTKKDIALMADEQLLFSGKKDVKLTSDMNMTLAAQETLTGQGKTGVQMESGEGKLALSPESADLSAVQTNVTGKGRVTVQGKEAVDIEGMSIEVKARGNAAISGPRVTVDGTADVGIKAPRVTVDGDMTEVGGTGITQVKGSMINLG</sequence>
<name>A0A3S4DS78_SEROD</name>
<dbReference type="SUPFAM" id="SSF69279">
    <property type="entry name" value="Phage tail proteins"/>
    <property type="match status" value="1"/>
</dbReference>
<dbReference type="Pfam" id="PF04717">
    <property type="entry name" value="Phage_base_V"/>
    <property type="match status" value="1"/>
</dbReference>
<gene>
    <name evidence="3" type="ORF">NCTC11214_00179</name>
</gene>
<dbReference type="Gene3D" id="2.30.110.50">
    <property type="match status" value="1"/>
</dbReference>
<dbReference type="InterPro" id="IPR006531">
    <property type="entry name" value="Gp5/Vgr_OB"/>
</dbReference>
<dbReference type="KEGG" id="sof:NCTC11214_00179"/>
<dbReference type="RefSeq" id="WP_128135880.1">
    <property type="nucleotide sequence ID" value="NZ_LR134117.1"/>
</dbReference>
<accession>A0A3S4DS78</accession>
<protein>
    <submittedName>
        <fullName evidence="3">Phage protein D</fullName>
    </submittedName>
</protein>
<dbReference type="InterPro" id="IPR037026">
    <property type="entry name" value="Vgr_OB-fold_dom_sf"/>
</dbReference>
<organism evidence="3 4">
    <name type="scientific">Serratia odorifera</name>
    <dbReference type="NCBI Taxonomy" id="618"/>
    <lineage>
        <taxon>Bacteria</taxon>
        <taxon>Pseudomonadati</taxon>
        <taxon>Pseudomonadota</taxon>
        <taxon>Gammaproteobacteria</taxon>
        <taxon>Enterobacterales</taxon>
        <taxon>Yersiniaceae</taxon>
        <taxon>Serratia</taxon>
    </lineage>
</organism>
<evidence type="ECO:0000256" key="1">
    <source>
        <dbReference type="SAM" id="MobiDB-lite"/>
    </source>
</evidence>
<evidence type="ECO:0000259" key="2">
    <source>
        <dbReference type="Pfam" id="PF04717"/>
    </source>
</evidence>
<evidence type="ECO:0000313" key="3">
    <source>
        <dbReference type="EMBL" id="VDZ51387.1"/>
    </source>
</evidence>
<dbReference type="SUPFAM" id="SSF69255">
    <property type="entry name" value="gp5 N-terminal domain-like"/>
    <property type="match status" value="1"/>
</dbReference>
<feature type="region of interest" description="Disordered" evidence="1">
    <location>
        <begin position="280"/>
        <end position="307"/>
    </location>
</feature>
<dbReference type="EMBL" id="LR134117">
    <property type="protein sequence ID" value="VDZ51387.1"/>
    <property type="molecule type" value="Genomic_DNA"/>
</dbReference>
<dbReference type="Proteomes" id="UP000281391">
    <property type="component" value="Chromosome"/>
</dbReference>
<reference evidence="3 4" key="1">
    <citation type="submission" date="2018-12" db="EMBL/GenBank/DDBJ databases">
        <authorList>
            <consortium name="Pathogen Informatics"/>
        </authorList>
    </citation>
    <scope>NUCLEOTIDE SEQUENCE [LARGE SCALE GENOMIC DNA]</scope>
    <source>
        <strain evidence="3 4">NCTC11214</strain>
    </source>
</reference>
<dbReference type="Gene3D" id="3.55.50.10">
    <property type="entry name" value="Baseplate protein-like domains"/>
    <property type="match status" value="1"/>
</dbReference>
<dbReference type="AlphaFoldDB" id="A0A3S4DS78"/>